<dbReference type="SMART" id="SM01054">
    <property type="entry name" value="CaM_binding"/>
    <property type="match status" value="1"/>
</dbReference>
<organism evidence="3 4">
    <name type="scientific">Nelumbo nucifera</name>
    <name type="common">Sacred lotus</name>
    <dbReference type="NCBI Taxonomy" id="4432"/>
    <lineage>
        <taxon>Eukaryota</taxon>
        <taxon>Viridiplantae</taxon>
        <taxon>Streptophyta</taxon>
        <taxon>Embryophyta</taxon>
        <taxon>Tracheophyta</taxon>
        <taxon>Spermatophyta</taxon>
        <taxon>Magnoliopsida</taxon>
        <taxon>Proteales</taxon>
        <taxon>Nelumbonaceae</taxon>
        <taxon>Nelumbo</taxon>
    </lineage>
</organism>
<dbReference type="PANTHER" id="PTHR33923:SF2">
    <property type="entry name" value="CALMODULIN-BINDING PROTEIN-RELATED"/>
    <property type="match status" value="1"/>
</dbReference>
<dbReference type="FunCoup" id="A0A1U8BL17">
    <property type="interactions" value="300"/>
</dbReference>
<accession>A0A1U8BL17</accession>
<dbReference type="GeneID" id="104612010"/>
<feature type="compositionally biased region" description="Basic and acidic residues" evidence="1">
    <location>
        <begin position="731"/>
        <end position="741"/>
    </location>
</feature>
<proteinExistence type="predicted"/>
<feature type="region of interest" description="Disordered" evidence="1">
    <location>
        <begin position="681"/>
        <end position="753"/>
    </location>
</feature>
<dbReference type="KEGG" id="nnu:104612010"/>
<feature type="compositionally biased region" description="Polar residues" evidence="1">
    <location>
        <begin position="166"/>
        <end position="176"/>
    </location>
</feature>
<dbReference type="OrthoDB" id="1304871at2759"/>
<feature type="compositionally biased region" description="Basic and acidic residues" evidence="1">
    <location>
        <begin position="17"/>
        <end position="26"/>
    </location>
</feature>
<dbReference type="GO" id="GO:0005516">
    <property type="term" value="F:calmodulin binding"/>
    <property type="evidence" value="ECO:0007669"/>
    <property type="project" value="InterPro"/>
</dbReference>
<keyword evidence="3" id="KW-1185">Reference proteome</keyword>
<dbReference type="OMA" id="THEHALT"/>
<feature type="compositionally biased region" description="Polar residues" evidence="1">
    <location>
        <begin position="687"/>
        <end position="696"/>
    </location>
</feature>
<feature type="compositionally biased region" description="Polar residues" evidence="1">
    <location>
        <begin position="568"/>
        <end position="577"/>
    </location>
</feature>
<dbReference type="InterPro" id="IPR044681">
    <property type="entry name" value="PICBP-like"/>
</dbReference>
<feature type="region of interest" description="Disordered" evidence="1">
    <location>
        <begin position="413"/>
        <end position="459"/>
    </location>
</feature>
<dbReference type="PANTHER" id="PTHR33923">
    <property type="entry name" value="CALMODULIN-BINDING PROTEIN-RELATED"/>
    <property type="match status" value="1"/>
</dbReference>
<evidence type="ECO:0000313" key="4">
    <source>
        <dbReference type="RefSeq" id="XP_010277613.1"/>
    </source>
</evidence>
<dbReference type="Proteomes" id="UP000189703">
    <property type="component" value="Unplaced"/>
</dbReference>
<dbReference type="InterPro" id="IPR012417">
    <property type="entry name" value="CaM-bd_dom_pln"/>
</dbReference>
<dbReference type="STRING" id="4432.A0A1U8BL17"/>
<dbReference type="RefSeq" id="XP_010277613.1">
    <property type="nucleotide sequence ID" value="XM_010279311.2"/>
</dbReference>
<dbReference type="Pfam" id="PF07839">
    <property type="entry name" value="CaM_binding"/>
    <property type="match status" value="1"/>
</dbReference>
<feature type="compositionally biased region" description="Basic and acidic residues" evidence="1">
    <location>
        <begin position="37"/>
        <end position="47"/>
    </location>
</feature>
<feature type="domain" description="Calmodulin-binding" evidence="2">
    <location>
        <begin position="686"/>
        <end position="804"/>
    </location>
</feature>
<protein>
    <submittedName>
        <fullName evidence="4">Uncharacterized protein LOC104612010</fullName>
    </submittedName>
</protein>
<feature type="region of interest" description="Disordered" evidence="1">
    <location>
        <begin position="554"/>
        <end position="583"/>
    </location>
</feature>
<evidence type="ECO:0000259" key="2">
    <source>
        <dbReference type="SMART" id="SM01054"/>
    </source>
</evidence>
<sequence length="823" mass="91597">MVQRKSPNKLGIQAASQRHDKAEKRSTTLKPSPTQNHDMRSRGAELKKKIKKSRSLKRSDLESLGSSPVTPAKLRHQKPAMEESSPSVIKMSGASPNYMKPTSSSDAKKEQRLQVSPSTSQTSNLHGRSSSRRNSNYSKHSGSGHKPATARTLAKQSSLKPVRTLAKTSSLKTSRPSMKKSSRVSLCPSVDVDRATCSSTLKDSKFPACLTLSPGGTEAEGTSVFKVCPYTYCSLNGHYHAPVPPLKRFLSMRRRLLKTQKSLRLRGLSKTSGARVRDPAIQEADLAGLAASPMMEEVDTDYFVEIYAKPREETVEIMLSDRGGSEMDVENDDKSLLDESPYSEISFEDGLDYYSEFLQAEMDNQMTFPEQEQLIEVENEDYRPCLIKEVSPAETVSETSDMDLEEEQVVVPNLDNGSDDSNPPGKEPNPVTLFLTESKDPGLHSETTFKPNGIFSDYRQEVPEDGELRKIYEENEHFSEELGDSGSESNFGDDYLEGDISSEISVEGSDASQALIRDIFSSTEDEIEEPTVINGENNEVPVTNKFISSMISAELEESTTSTEEKNGDSQLDDNISNVAGEPVKDVVTEDLVIEEESKPQLHELEDADSSIKTQISKSFDSDEAAKSNLSLSEAVLGAHVGSRTEDKVQEDCDANHQAQTEIEACQLDVTTEDDKGVHLEIQDHSSDNQSDMSNTVEVPKFPEKDDQQLLKDDRNLRGKVRSKKPTEDEEELRKFNPRDPRFLPLEPEPDAEKVDLRHQMMDERKNAEEWMLDYALQQVVKKLAPTRSKRRVSVLVQAFEAVSPEPKFETASFSPSRVIQACS</sequence>
<evidence type="ECO:0000313" key="3">
    <source>
        <dbReference type="Proteomes" id="UP000189703"/>
    </source>
</evidence>
<dbReference type="eggNOG" id="ENOG502R96Y">
    <property type="taxonomic scope" value="Eukaryota"/>
</dbReference>
<gene>
    <name evidence="4" type="primary">LOC104612010</name>
</gene>
<feature type="compositionally biased region" description="Polar residues" evidence="1">
    <location>
        <begin position="113"/>
        <end position="122"/>
    </location>
</feature>
<name>A0A1U8BL17_NELNU</name>
<dbReference type="InParanoid" id="A0A1U8BL17"/>
<evidence type="ECO:0000256" key="1">
    <source>
        <dbReference type="SAM" id="MobiDB-lite"/>
    </source>
</evidence>
<feature type="compositionally biased region" description="Low complexity" evidence="1">
    <location>
        <begin position="123"/>
        <end position="141"/>
    </location>
</feature>
<dbReference type="AlphaFoldDB" id="A0A1U8BL17"/>
<reference evidence="4" key="1">
    <citation type="submission" date="2025-08" db="UniProtKB">
        <authorList>
            <consortium name="RefSeq"/>
        </authorList>
    </citation>
    <scope>IDENTIFICATION</scope>
</reference>
<feature type="compositionally biased region" description="Basic and acidic residues" evidence="1">
    <location>
        <begin position="700"/>
        <end position="716"/>
    </location>
</feature>
<feature type="region of interest" description="Disordered" evidence="1">
    <location>
        <begin position="1"/>
        <end position="184"/>
    </location>
</feature>